<dbReference type="EMBL" id="PDPS01000035">
    <property type="protein sequence ID" value="PID56339.1"/>
    <property type="molecule type" value="Genomic_DNA"/>
</dbReference>
<dbReference type="GO" id="GO:0005975">
    <property type="term" value="P:carbohydrate metabolic process"/>
    <property type="evidence" value="ECO:0007669"/>
    <property type="project" value="InterPro"/>
</dbReference>
<dbReference type="GO" id="GO:0009252">
    <property type="term" value="P:peptidoglycan biosynthetic process"/>
    <property type="evidence" value="ECO:0007669"/>
    <property type="project" value="TreeGrafter"/>
</dbReference>
<evidence type="ECO:0000259" key="10">
    <source>
        <dbReference type="Pfam" id="PF02879"/>
    </source>
</evidence>
<dbReference type="InterPro" id="IPR016066">
    <property type="entry name" value="A-D-PHexomutase_CS"/>
</dbReference>
<evidence type="ECO:0000256" key="5">
    <source>
        <dbReference type="ARBA" id="ARBA00022842"/>
    </source>
</evidence>
<evidence type="ECO:0000259" key="9">
    <source>
        <dbReference type="Pfam" id="PF02878"/>
    </source>
</evidence>
<evidence type="ECO:0000313" key="13">
    <source>
        <dbReference type="Proteomes" id="UP000229740"/>
    </source>
</evidence>
<dbReference type="InterPro" id="IPR005841">
    <property type="entry name" value="Alpha-D-phosphohexomutase_SF"/>
</dbReference>
<dbReference type="PROSITE" id="PS00710">
    <property type="entry name" value="PGM_PMM"/>
    <property type="match status" value="1"/>
</dbReference>
<feature type="domain" description="Alpha-D-phosphohexomutase alpha/beta/alpha" evidence="9">
    <location>
        <begin position="12"/>
        <end position="136"/>
    </location>
</feature>
<dbReference type="InterPro" id="IPR005846">
    <property type="entry name" value="A-D-PHexomutase_a/b/a-III"/>
</dbReference>
<keyword evidence="3" id="KW-0597">Phosphoprotein</keyword>
<dbReference type="GO" id="GO:0004615">
    <property type="term" value="F:phosphomannomutase activity"/>
    <property type="evidence" value="ECO:0007669"/>
    <property type="project" value="TreeGrafter"/>
</dbReference>
<protein>
    <submittedName>
        <fullName evidence="12">Phosphoglucosamine mutase</fullName>
    </submittedName>
</protein>
<dbReference type="InterPro" id="IPR005844">
    <property type="entry name" value="A-D-PHexomutase_a/b/a-I"/>
</dbReference>
<accession>A0A2G6E2L5</accession>
<keyword evidence="5 7" id="KW-0460">Magnesium</keyword>
<dbReference type="InterPro" id="IPR036900">
    <property type="entry name" value="A-D-PHexomutase_C_sf"/>
</dbReference>
<dbReference type="InterPro" id="IPR005845">
    <property type="entry name" value="A-D-PHexomutase_a/b/a-II"/>
</dbReference>
<dbReference type="Pfam" id="PF02880">
    <property type="entry name" value="PGM_PMM_III"/>
    <property type="match status" value="1"/>
</dbReference>
<dbReference type="Proteomes" id="UP000229740">
    <property type="component" value="Unassembled WGS sequence"/>
</dbReference>
<dbReference type="Pfam" id="PF00408">
    <property type="entry name" value="PGM_PMM_IV"/>
    <property type="match status" value="1"/>
</dbReference>
<dbReference type="PANTHER" id="PTHR42946:SF1">
    <property type="entry name" value="PHOSPHOGLUCOMUTASE (ALPHA-D-GLUCOSE-1,6-BISPHOSPHATE-DEPENDENT)"/>
    <property type="match status" value="1"/>
</dbReference>
<evidence type="ECO:0000256" key="6">
    <source>
        <dbReference type="ARBA" id="ARBA00023235"/>
    </source>
</evidence>
<dbReference type="Pfam" id="PF02879">
    <property type="entry name" value="PGM_PMM_II"/>
    <property type="match status" value="1"/>
</dbReference>
<dbReference type="AlphaFoldDB" id="A0A2G6E2L5"/>
<evidence type="ECO:0000256" key="3">
    <source>
        <dbReference type="ARBA" id="ARBA00022553"/>
    </source>
</evidence>
<feature type="domain" description="Alpha-D-phosphohexomutase alpha/beta/alpha" evidence="11">
    <location>
        <begin position="261"/>
        <end position="367"/>
    </location>
</feature>
<dbReference type="Gene3D" id="3.40.120.10">
    <property type="entry name" value="Alpha-D-Glucose-1,6-Bisphosphate, subunit A, domain 3"/>
    <property type="match status" value="3"/>
</dbReference>
<evidence type="ECO:0000313" key="12">
    <source>
        <dbReference type="EMBL" id="PID56339.1"/>
    </source>
</evidence>
<dbReference type="PANTHER" id="PTHR42946">
    <property type="entry name" value="PHOSPHOHEXOSE MUTASE"/>
    <property type="match status" value="1"/>
</dbReference>
<evidence type="ECO:0000259" key="8">
    <source>
        <dbReference type="Pfam" id="PF00408"/>
    </source>
</evidence>
<dbReference type="SUPFAM" id="SSF55957">
    <property type="entry name" value="Phosphoglucomutase, C-terminal domain"/>
    <property type="match status" value="1"/>
</dbReference>
<sequence>MARVHALKISISGVRGVVGDFLTPQLIESFAKAFGTFAGPGRVMVGRDTRTSGEMLLHAVYAGLLSTGCTPVNVGVCSTPSVQIRTKETDAVGGIIITASHNPAKWNALKFVGKNGIFLDEYEARSVVEIYHDSNFRRCPDEEIGSIKHDSHAITSHLDKVLDYVDAELIRSKHFKVAFDCCNGAGSLMTPKLLQSLGCQLIPISTEANGIFPREPEPTPQNLTQLCSTTQLSGADVGFAQDADADRLAIINERGEAIGEDYTLALAVDFVLSRTPGPVVVNLSTSRAVQDIAERHECPIYSTKIGESNVIDKILDCHAIVGGEGNGGVMIPEIHPCRDSFIGMALVLQYMAESEKTISELVDAIPRYFMVKQKVQLSSDQIFGILEQLKSQYAGAHTDMTDGLKIFFDKRNAWAHIRPSNTEPILRVTSEASSRQEAEEINKNLLREIDRMMKAAKL</sequence>
<organism evidence="12 13">
    <name type="scientific">candidate division KSB3 bacterium</name>
    <dbReference type="NCBI Taxonomy" id="2044937"/>
    <lineage>
        <taxon>Bacteria</taxon>
        <taxon>candidate division KSB3</taxon>
    </lineage>
</organism>
<dbReference type="Gene3D" id="3.30.310.50">
    <property type="entry name" value="Alpha-D-phosphohexomutase, C-terminal domain"/>
    <property type="match status" value="1"/>
</dbReference>
<dbReference type="InterPro" id="IPR016055">
    <property type="entry name" value="A-D-PHexomutase_a/b/a-I/II/III"/>
</dbReference>
<gene>
    <name evidence="12" type="primary">glmM</name>
    <name evidence="12" type="ORF">CSB45_11670</name>
</gene>
<dbReference type="Pfam" id="PF02878">
    <property type="entry name" value="PGM_PMM_I"/>
    <property type="match status" value="1"/>
</dbReference>
<dbReference type="InterPro" id="IPR005843">
    <property type="entry name" value="A-D-PHexomutase_C"/>
</dbReference>
<keyword evidence="6" id="KW-0413">Isomerase</keyword>
<dbReference type="InterPro" id="IPR050060">
    <property type="entry name" value="Phosphoglucosamine_mutase"/>
</dbReference>
<comment type="similarity">
    <text evidence="2 7">Belongs to the phosphohexose mutase family.</text>
</comment>
<dbReference type="GO" id="GO:0000287">
    <property type="term" value="F:magnesium ion binding"/>
    <property type="evidence" value="ECO:0007669"/>
    <property type="project" value="InterPro"/>
</dbReference>
<comment type="caution">
    <text evidence="12">The sequence shown here is derived from an EMBL/GenBank/DDBJ whole genome shotgun (WGS) entry which is preliminary data.</text>
</comment>
<comment type="cofactor">
    <cofactor evidence="1">
        <name>Mg(2+)</name>
        <dbReference type="ChEBI" id="CHEBI:18420"/>
    </cofactor>
</comment>
<dbReference type="SUPFAM" id="SSF53738">
    <property type="entry name" value="Phosphoglucomutase, first 3 domains"/>
    <property type="match status" value="3"/>
</dbReference>
<dbReference type="GO" id="GO:0008966">
    <property type="term" value="F:phosphoglucosamine mutase activity"/>
    <property type="evidence" value="ECO:0007669"/>
    <property type="project" value="InterPro"/>
</dbReference>
<dbReference type="PRINTS" id="PR00509">
    <property type="entry name" value="PGMPMM"/>
</dbReference>
<dbReference type="GO" id="GO:0006048">
    <property type="term" value="P:UDP-N-acetylglucosamine biosynthetic process"/>
    <property type="evidence" value="ECO:0007669"/>
    <property type="project" value="TreeGrafter"/>
</dbReference>
<feature type="domain" description="Alpha-D-phosphohexomutase alpha/beta/alpha" evidence="10">
    <location>
        <begin position="157"/>
        <end position="255"/>
    </location>
</feature>
<evidence type="ECO:0000256" key="4">
    <source>
        <dbReference type="ARBA" id="ARBA00022723"/>
    </source>
</evidence>
<dbReference type="InterPro" id="IPR024086">
    <property type="entry name" value="GlmM_arc-type"/>
</dbReference>
<proteinExistence type="inferred from homology"/>
<dbReference type="NCBIfam" id="TIGR03990">
    <property type="entry name" value="Arch_GlmM"/>
    <property type="match status" value="1"/>
</dbReference>
<name>A0A2G6E2L5_9BACT</name>
<keyword evidence="4 7" id="KW-0479">Metal-binding</keyword>
<evidence type="ECO:0000256" key="2">
    <source>
        <dbReference type="ARBA" id="ARBA00010231"/>
    </source>
</evidence>
<feature type="domain" description="Alpha-D-phosphohexomutase C-terminal" evidence="8">
    <location>
        <begin position="409"/>
        <end position="445"/>
    </location>
</feature>
<reference evidence="12 13" key="1">
    <citation type="submission" date="2017-10" db="EMBL/GenBank/DDBJ databases">
        <title>Novel microbial diversity and functional potential in the marine mammal oral microbiome.</title>
        <authorList>
            <person name="Dudek N.K."/>
            <person name="Sun C.L."/>
            <person name="Burstein D."/>
            <person name="Kantor R.S."/>
            <person name="Aliaga Goltsman D.S."/>
            <person name="Bik E.M."/>
            <person name="Thomas B.C."/>
            <person name="Banfield J.F."/>
            <person name="Relman D.A."/>
        </authorList>
    </citation>
    <scope>NUCLEOTIDE SEQUENCE [LARGE SCALE GENOMIC DNA]</scope>
    <source>
        <strain evidence="12">DOLZORAL124_49_17</strain>
    </source>
</reference>
<evidence type="ECO:0000259" key="11">
    <source>
        <dbReference type="Pfam" id="PF02880"/>
    </source>
</evidence>
<evidence type="ECO:0000256" key="1">
    <source>
        <dbReference type="ARBA" id="ARBA00001946"/>
    </source>
</evidence>
<evidence type="ECO:0000256" key="7">
    <source>
        <dbReference type="RuleBase" id="RU004326"/>
    </source>
</evidence>
<dbReference type="GO" id="GO:0005829">
    <property type="term" value="C:cytosol"/>
    <property type="evidence" value="ECO:0007669"/>
    <property type="project" value="TreeGrafter"/>
</dbReference>